<sequence length="224" mass="25829">MSERDEQLRQLVAAVCQATPQTWQWQQAMTLLLTQVLALPGLARSSHPNYADVLNETLSELGDRLCSEFQPQPNLSFETSLVAWINKKLRLKYRVQELHSPTQPTPLPLEVDLPATAACTIWELDAEIEQKQQQRRAMRVGQQLQQYVEQDPEAKLRQCHPGAYPQAHAQFLTQRLLLKSPPDKLTAIARELEVPYQALYWHWKQKVLPLLQEIAQNFGYQPDK</sequence>
<name>A0ABV0J6Q5_9CYAN</name>
<proteinExistence type="predicted"/>
<protein>
    <recommendedName>
        <fullName evidence="3">Sigma-70 family RNA polymerase sigma factor</fullName>
    </recommendedName>
</protein>
<reference evidence="1 2" key="1">
    <citation type="submission" date="2022-04" db="EMBL/GenBank/DDBJ databases">
        <title>Positive selection, recombination, and allopatry shape intraspecific diversity of widespread and dominant cyanobacteria.</title>
        <authorList>
            <person name="Wei J."/>
            <person name="Shu W."/>
            <person name="Hu C."/>
        </authorList>
    </citation>
    <scope>NUCLEOTIDE SEQUENCE [LARGE SCALE GENOMIC DNA]</scope>
    <source>
        <strain evidence="1 2">GB2-A4</strain>
    </source>
</reference>
<dbReference type="RefSeq" id="WP_190435431.1">
    <property type="nucleotide sequence ID" value="NZ_JAMPKM010000005.1"/>
</dbReference>
<organism evidence="1 2">
    <name type="scientific">Trichocoleus desertorum GB2-A4</name>
    <dbReference type="NCBI Taxonomy" id="2933944"/>
    <lineage>
        <taxon>Bacteria</taxon>
        <taxon>Bacillati</taxon>
        <taxon>Cyanobacteriota</taxon>
        <taxon>Cyanophyceae</taxon>
        <taxon>Leptolyngbyales</taxon>
        <taxon>Trichocoleusaceae</taxon>
        <taxon>Trichocoleus</taxon>
    </lineage>
</organism>
<keyword evidence="2" id="KW-1185">Reference proteome</keyword>
<comment type="caution">
    <text evidence="1">The sequence shown here is derived from an EMBL/GenBank/DDBJ whole genome shotgun (WGS) entry which is preliminary data.</text>
</comment>
<evidence type="ECO:0008006" key="3">
    <source>
        <dbReference type="Google" id="ProtNLM"/>
    </source>
</evidence>
<gene>
    <name evidence="1" type="ORF">NC998_10140</name>
</gene>
<evidence type="ECO:0000313" key="1">
    <source>
        <dbReference type="EMBL" id="MEP0817454.1"/>
    </source>
</evidence>
<evidence type="ECO:0000313" key="2">
    <source>
        <dbReference type="Proteomes" id="UP001464891"/>
    </source>
</evidence>
<dbReference type="EMBL" id="JAMPKM010000005">
    <property type="protein sequence ID" value="MEP0817454.1"/>
    <property type="molecule type" value="Genomic_DNA"/>
</dbReference>
<dbReference type="Proteomes" id="UP001464891">
    <property type="component" value="Unassembled WGS sequence"/>
</dbReference>
<accession>A0ABV0J6Q5</accession>